<dbReference type="InterPro" id="IPR051313">
    <property type="entry name" value="Bact_iron-sidero_bind"/>
</dbReference>
<name>A0A420XGV5_9PAST</name>
<dbReference type="InterPro" id="IPR033870">
    <property type="entry name" value="FatB"/>
</dbReference>
<keyword evidence="4" id="KW-0408">Iron</keyword>
<dbReference type="EMBL" id="RBJC01000006">
    <property type="protein sequence ID" value="RKR71891.1"/>
    <property type="molecule type" value="Genomic_DNA"/>
</dbReference>
<protein>
    <submittedName>
        <fullName evidence="8">Iron complex transport system substrate-binding protein</fullName>
    </submittedName>
</protein>
<comment type="similarity">
    <text evidence="2">Belongs to the bacterial solute-binding protein 8 family.</text>
</comment>
<organism evidence="8 9">
    <name type="scientific">Otariodibacter oris</name>
    <dbReference type="NCBI Taxonomy" id="1032623"/>
    <lineage>
        <taxon>Bacteria</taxon>
        <taxon>Pseudomonadati</taxon>
        <taxon>Pseudomonadota</taxon>
        <taxon>Gammaproteobacteria</taxon>
        <taxon>Pasteurellales</taxon>
        <taxon>Pasteurellaceae</taxon>
        <taxon>Otariodibacter</taxon>
    </lineage>
</organism>
<dbReference type="PANTHER" id="PTHR30532:SF28">
    <property type="entry name" value="PETROBACTIN-BINDING PROTEIN YCLQ"/>
    <property type="match status" value="1"/>
</dbReference>
<comment type="subcellular location">
    <subcellularLocation>
        <location evidence="1">Cell envelope</location>
    </subcellularLocation>
</comment>
<proteinExistence type="inferred from homology"/>
<accession>A0A420XGV5</accession>
<feature type="chain" id="PRO_5019443618" evidence="6">
    <location>
        <begin position="22"/>
        <end position="304"/>
    </location>
</feature>
<gene>
    <name evidence="8" type="ORF">DES31_1242</name>
</gene>
<dbReference type="RefSeq" id="WP_121123127.1">
    <property type="nucleotide sequence ID" value="NZ_CP016604.1"/>
</dbReference>
<sequence length="304" mass="33695">MKKLLFTLLASSSLMLNPAFAADSIDVTNSLGNQQTLPMQPQRIAAFDLGALDTVRELGNSENIVAVPSSTRLPEYLSEFNDAKYLNVGSLVDPNFEKLNEAEPDLNIISSRQSKFTERFEEIAPSYFSGITIDNFYPSFKQNILNIAVILDKKDVANQKLADLDKKMEQIKAKAQGKTALILLISESKVSTFGEASRFGIIYQGFGFTSVDNNVETATHGMNVGFEYILEKNPDYIFVVDRTAAVTNTKDNAATVLNNDIVKQTKAYQNGHIIYLNPENWYLAMGGLKSMESMSQEVEDALSK</sequence>
<feature type="domain" description="Fe/B12 periplasmic-binding" evidence="7">
    <location>
        <begin position="43"/>
        <end position="304"/>
    </location>
</feature>
<evidence type="ECO:0000259" key="7">
    <source>
        <dbReference type="PROSITE" id="PS50983"/>
    </source>
</evidence>
<evidence type="ECO:0000256" key="2">
    <source>
        <dbReference type="ARBA" id="ARBA00008814"/>
    </source>
</evidence>
<keyword evidence="4" id="KW-0406">Ion transport</keyword>
<dbReference type="GO" id="GO:0030288">
    <property type="term" value="C:outer membrane-bounded periplasmic space"/>
    <property type="evidence" value="ECO:0007669"/>
    <property type="project" value="TreeGrafter"/>
</dbReference>
<evidence type="ECO:0000256" key="3">
    <source>
        <dbReference type="ARBA" id="ARBA00022448"/>
    </source>
</evidence>
<reference evidence="8 9" key="1">
    <citation type="submission" date="2018-10" db="EMBL/GenBank/DDBJ databases">
        <title>Genomic Encyclopedia of Type Strains, Phase IV (KMG-IV): sequencing the most valuable type-strain genomes for metagenomic binning, comparative biology and taxonomic classification.</title>
        <authorList>
            <person name="Goeker M."/>
        </authorList>
    </citation>
    <scope>NUCLEOTIDE SEQUENCE [LARGE SCALE GENOMIC DNA]</scope>
    <source>
        <strain evidence="8 9">DSM 23800</strain>
    </source>
</reference>
<dbReference type="PANTHER" id="PTHR30532">
    <property type="entry name" value="IRON III DICITRATE-BINDING PERIPLASMIC PROTEIN"/>
    <property type="match status" value="1"/>
</dbReference>
<keyword evidence="5 6" id="KW-0732">Signal</keyword>
<keyword evidence="9" id="KW-1185">Reference proteome</keyword>
<evidence type="ECO:0000313" key="8">
    <source>
        <dbReference type="EMBL" id="RKR71891.1"/>
    </source>
</evidence>
<dbReference type="Proteomes" id="UP000280099">
    <property type="component" value="Unassembled WGS sequence"/>
</dbReference>
<evidence type="ECO:0000256" key="6">
    <source>
        <dbReference type="SAM" id="SignalP"/>
    </source>
</evidence>
<dbReference type="PROSITE" id="PS50983">
    <property type="entry name" value="FE_B12_PBP"/>
    <property type="match status" value="1"/>
</dbReference>
<feature type="signal peptide" evidence="6">
    <location>
        <begin position="1"/>
        <end position="21"/>
    </location>
</feature>
<evidence type="ECO:0000313" key="9">
    <source>
        <dbReference type="Proteomes" id="UP000280099"/>
    </source>
</evidence>
<dbReference type="Gene3D" id="3.40.50.1980">
    <property type="entry name" value="Nitrogenase molybdenum iron protein domain"/>
    <property type="match status" value="2"/>
</dbReference>
<dbReference type="Pfam" id="PF01497">
    <property type="entry name" value="Peripla_BP_2"/>
    <property type="match status" value="1"/>
</dbReference>
<dbReference type="OrthoDB" id="63946at2"/>
<keyword evidence="3" id="KW-0813">Transport</keyword>
<dbReference type="SUPFAM" id="SSF53807">
    <property type="entry name" value="Helical backbone' metal receptor"/>
    <property type="match status" value="1"/>
</dbReference>
<evidence type="ECO:0000256" key="5">
    <source>
        <dbReference type="ARBA" id="ARBA00022729"/>
    </source>
</evidence>
<dbReference type="AlphaFoldDB" id="A0A420XGV5"/>
<dbReference type="CDD" id="cd01140">
    <property type="entry name" value="FatB"/>
    <property type="match status" value="1"/>
</dbReference>
<keyword evidence="4" id="KW-0410">Iron transport</keyword>
<evidence type="ECO:0000256" key="1">
    <source>
        <dbReference type="ARBA" id="ARBA00004196"/>
    </source>
</evidence>
<evidence type="ECO:0000256" key="4">
    <source>
        <dbReference type="ARBA" id="ARBA00022496"/>
    </source>
</evidence>
<dbReference type="InterPro" id="IPR002491">
    <property type="entry name" value="ABC_transptr_periplasmic_BD"/>
</dbReference>
<dbReference type="GO" id="GO:1901678">
    <property type="term" value="P:iron coordination entity transport"/>
    <property type="evidence" value="ECO:0007669"/>
    <property type="project" value="UniProtKB-ARBA"/>
</dbReference>
<comment type="caution">
    <text evidence="8">The sequence shown here is derived from an EMBL/GenBank/DDBJ whole genome shotgun (WGS) entry which is preliminary data.</text>
</comment>